<proteinExistence type="predicted"/>
<sequence>MKNNELEIIFKDNQGNNTMLWNNFIKNDEEHFDFDFKLKLSVFSVKTRLNATIQDIILFKDSLKDICHSKKGKSCFSPLGEFIKLDIVFIKNNTLNINGYIADRSIPQSNFSFSYILNDKDLIDWINELNKVIYDHFLLK</sequence>
<gene>
    <name evidence="1" type="ORF">DW888_05875</name>
</gene>
<dbReference type="RefSeq" id="WP_122201058.1">
    <property type="nucleotide sequence ID" value="NZ_CABJFV010000003.1"/>
</dbReference>
<name>A0A413VTX5_9BACE</name>
<dbReference type="AlphaFoldDB" id="A0A413VTX5"/>
<dbReference type="EMBL" id="QSGO01000003">
    <property type="protein sequence ID" value="RHB37076.1"/>
    <property type="molecule type" value="Genomic_DNA"/>
</dbReference>
<evidence type="ECO:0000313" key="2">
    <source>
        <dbReference type="Proteomes" id="UP000284379"/>
    </source>
</evidence>
<reference evidence="1 2" key="1">
    <citation type="submission" date="2018-08" db="EMBL/GenBank/DDBJ databases">
        <title>A genome reference for cultivated species of the human gut microbiota.</title>
        <authorList>
            <person name="Zou Y."/>
            <person name="Xue W."/>
            <person name="Luo G."/>
        </authorList>
    </citation>
    <scope>NUCLEOTIDE SEQUENCE [LARGE SCALE GENOMIC DNA]</scope>
    <source>
        <strain evidence="1 2">AM40-30BH</strain>
    </source>
</reference>
<dbReference type="Proteomes" id="UP000284379">
    <property type="component" value="Unassembled WGS sequence"/>
</dbReference>
<protein>
    <submittedName>
        <fullName evidence="1">Uncharacterized protein</fullName>
    </submittedName>
</protein>
<evidence type="ECO:0000313" key="1">
    <source>
        <dbReference type="EMBL" id="RHB37076.1"/>
    </source>
</evidence>
<comment type="caution">
    <text evidence="1">The sequence shown here is derived from an EMBL/GenBank/DDBJ whole genome shotgun (WGS) entry which is preliminary data.</text>
</comment>
<organism evidence="1 2">
    <name type="scientific">Bacteroides nordii</name>
    <dbReference type="NCBI Taxonomy" id="291645"/>
    <lineage>
        <taxon>Bacteria</taxon>
        <taxon>Pseudomonadati</taxon>
        <taxon>Bacteroidota</taxon>
        <taxon>Bacteroidia</taxon>
        <taxon>Bacteroidales</taxon>
        <taxon>Bacteroidaceae</taxon>
        <taxon>Bacteroides</taxon>
    </lineage>
</organism>
<accession>A0A413VTX5</accession>